<evidence type="ECO:0000313" key="6">
    <source>
        <dbReference type="Proteomes" id="UP001500655"/>
    </source>
</evidence>
<dbReference type="PROSITE" id="PS50949">
    <property type="entry name" value="HTH_GNTR"/>
    <property type="match status" value="1"/>
</dbReference>
<dbReference type="Pfam" id="PF00392">
    <property type="entry name" value="GntR"/>
    <property type="match status" value="1"/>
</dbReference>
<accession>A0ABN2K501</accession>
<evidence type="ECO:0000256" key="2">
    <source>
        <dbReference type="ARBA" id="ARBA00023125"/>
    </source>
</evidence>
<proteinExistence type="predicted"/>
<dbReference type="EMBL" id="BAAALS010000007">
    <property type="protein sequence ID" value="GAA1748472.1"/>
    <property type="molecule type" value="Genomic_DNA"/>
</dbReference>
<name>A0ABN2K501_9ACTN</name>
<dbReference type="InterPro" id="IPR000524">
    <property type="entry name" value="Tscrpt_reg_HTH_GntR"/>
</dbReference>
<organism evidence="5 6">
    <name type="scientific">Luedemannella helvata</name>
    <dbReference type="NCBI Taxonomy" id="349315"/>
    <lineage>
        <taxon>Bacteria</taxon>
        <taxon>Bacillati</taxon>
        <taxon>Actinomycetota</taxon>
        <taxon>Actinomycetes</taxon>
        <taxon>Micromonosporales</taxon>
        <taxon>Micromonosporaceae</taxon>
        <taxon>Luedemannella</taxon>
    </lineage>
</organism>
<keyword evidence="2" id="KW-0238">DNA-binding</keyword>
<dbReference type="PANTHER" id="PTHR38445">
    <property type="entry name" value="HTH-TYPE TRANSCRIPTIONAL REPRESSOR YTRA"/>
    <property type="match status" value="1"/>
</dbReference>
<keyword evidence="1" id="KW-0805">Transcription regulation</keyword>
<dbReference type="Proteomes" id="UP001500655">
    <property type="component" value="Unassembled WGS sequence"/>
</dbReference>
<evidence type="ECO:0000256" key="3">
    <source>
        <dbReference type="ARBA" id="ARBA00023163"/>
    </source>
</evidence>
<dbReference type="PANTHER" id="PTHR38445:SF10">
    <property type="entry name" value="GNTR-FAMILY TRANSCRIPTIONAL REGULATOR"/>
    <property type="match status" value="1"/>
</dbReference>
<gene>
    <name evidence="5" type="ORF">GCM10009681_19670</name>
</gene>
<dbReference type="InterPro" id="IPR036390">
    <property type="entry name" value="WH_DNA-bd_sf"/>
</dbReference>
<dbReference type="Gene3D" id="1.10.10.10">
    <property type="entry name" value="Winged helix-like DNA-binding domain superfamily/Winged helix DNA-binding domain"/>
    <property type="match status" value="1"/>
</dbReference>
<evidence type="ECO:0000256" key="1">
    <source>
        <dbReference type="ARBA" id="ARBA00023015"/>
    </source>
</evidence>
<evidence type="ECO:0000259" key="4">
    <source>
        <dbReference type="PROSITE" id="PS50949"/>
    </source>
</evidence>
<evidence type="ECO:0000313" key="5">
    <source>
        <dbReference type="EMBL" id="GAA1748472.1"/>
    </source>
</evidence>
<dbReference type="InterPro" id="IPR036388">
    <property type="entry name" value="WH-like_DNA-bd_sf"/>
</dbReference>
<dbReference type="SMART" id="SM00345">
    <property type="entry name" value="HTH_GNTR"/>
    <property type="match status" value="1"/>
</dbReference>
<keyword evidence="6" id="KW-1185">Reference proteome</keyword>
<protein>
    <submittedName>
        <fullName evidence="5">GntR family transcriptional regulator</fullName>
    </submittedName>
</protein>
<sequence>MNQHTGVRGLRGATDPQWAALVDDGRPLFLQIAEMIENSIIDGSLAEEAQVPSTNELAAFHRINPATAGKGVNQLVDDGTIYKRRGIGMFVTTGARAKLIARRRDQFAQQYVRPLLAEAEKLGLSVTDIKSLIDQWEEKP</sequence>
<feature type="domain" description="HTH gntR-type" evidence="4">
    <location>
        <begin position="26"/>
        <end position="94"/>
    </location>
</feature>
<dbReference type="SUPFAM" id="SSF46785">
    <property type="entry name" value="Winged helix' DNA-binding domain"/>
    <property type="match status" value="1"/>
</dbReference>
<dbReference type="CDD" id="cd07377">
    <property type="entry name" value="WHTH_GntR"/>
    <property type="match status" value="1"/>
</dbReference>
<keyword evidence="3" id="KW-0804">Transcription</keyword>
<reference evidence="5 6" key="1">
    <citation type="journal article" date="2019" name="Int. J. Syst. Evol. Microbiol.">
        <title>The Global Catalogue of Microorganisms (GCM) 10K type strain sequencing project: providing services to taxonomists for standard genome sequencing and annotation.</title>
        <authorList>
            <consortium name="The Broad Institute Genomics Platform"/>
            <consortium name="The Broad Institute Genome Sequencing Center for Infectious Disease"/>
            <person name="Wu L."/>
            <person name="Ma J."/>
        </authorList>
    </citation>
    <scope>NUCLEOTIDE SEQUENCE [LARGE SCALE GENOMIC DNA]</scope>
    <source>
        <strain evidence="5 6">JCM 13249</strain>
    </source>
</reference>
<comment type="caution">
    <text evidence="5">The sequence shown here is derived from an EMBL/GenBank/DDBJ whole genome shotgun (WGS) entry which is preliminary data.</text>
</comment>